<keyword evidence="7" id="KW-1185">Reference proteome</keyword>
<evidence type="ECO:0000313" key="6">
    <source>
        <dbReference type="EMBL" id="MDA3733492.1"/>
    </source>
</evidence>
<dbReference type="RefSeq" id="WP_271013309.1">
    <property type="nucleotide sequence ID" value="NZ_JAQIFT010000062.1"/>
</dbReference>
<evidence type="ECO:0000259" key="5">
    <source>
        <dbReference type="Pfam" id="PF26610"/>
    </source>
</evidence>
<organism evidence="6 7">
    <name type="scientific">Holtiella tumoricola</name>
    <dbReference type="NCBI Taxonomy" id="3018743"/>
    <lineage>
        <taxon>Bacteria</taxon>
        <taxon>Bacillati</taxon>
        <taxon>Bacillota</taxon>
        <taxon>Clostridia</taxon>
        <taxon>Lachnospirales</taxon>
        <taxon>Cellulosilyticaceae</taxon>
        <taxon>Holtiella</taxon>
    </lineage>
</organism>
<gene>
    <name evidence="6" type="ORF">PBV87_18590</name>
</gene>
<dbReference type="Pfam" id="PF13490">
    <property type="entry name" value="zf-HC2"/>
    <property type="match status" value="1"/>
</dbReference>
<dbReference type="Gene3D" id="1.10.10.1320">
    <property type="entry name" value="Anti-sigma factor, zinc-finger domain"/>
    <property type="match status" value="1"/>
</dbReference>
<dbReference type="InterPro" id="IPR041916">
    <property type="entry name" value="Anti_sigma_zinc_sf"/>
</dbReference>
<dbReference type="Pfam" id="PF26610">
    <property type="entry name" value="YbbD_head"/>
    <property type="match status" value="1"/>
</dbReference>
<protein>
    <recommendedName>
        <fullName evidence="2">Anti-sigma-W factor RsiW</fullName>
    </recommendedName>
</protein>
<feature type="transmembrane region" description="Helical" evidence="3">
    <location>
        <begin position="76"/>
        <end position="96"/>
    </location>
</feature>
<dbReference type="AlphaFoldDB" id="A0AA42DQT9"/>
<keyword evidence="3" id="KW-0472">Membrane</keyword>
<dbReference type="InterPro" id="IPR027383">
    <property type="entry name" value="Znf_put"/>
</dbReference>
<evidence type="ECO:0000256" key="1">
    <source>
        <dbReference type="ARBA" id="ARBA00024353"/>
    </source>
</evidence>
<keyword evidence="3" id="KW-1133">Transmembrane helix</keyword>
<proteinExistence type="inferred from homology"/>
<evidence type="ECO:0000259" key="4">
    <source>
        <dbReference type="Pfam" id="PF13490"/>
    </source>
</evidence>
<evidence type="ECO:0000313" key="7">
    <source>
        <dbReference type="Proteomes" id="UP001169242"/>
    </source>
</evidence>
<dbReference type="EMBL" id="JAQIFT010000062">
    <property type="protein sequence ID" value="MDA3733492.1"/>
    <property type="molecule type" value="Genomic_DNA"/>
</dbReference>
<keyword evidence="3" id="KW-0812">Transmembrane</keyword>
<accession>A0AA42DQT9</accession>
<sequence length="217" mass="24880">MKYDCELIKDIMPIYIDDALSDKSRKIVEQHLDECTECSHFYKSIRNEPDMKSTDLIIQDKTLAYAKRIKKIRKTIISFIAIMFIGMTWMAVSILGGKYDTFVVKMGSYEEAKGHIERGWVPEEIPQDSKDISIIYNIDSNNVNGVFHTSQGGVESLINQCRVATVKDLSKTDKPLNKEFKKAKEELISSPEKVIFLQDDTYILAVKEDGIVFYFAK</sequence>
<name>A0AA42DQT9_9FIRM</name>
<comment type="caution">
    <text evidence="6">The sequence shown here is derived from an EMBL/GenBank/DDBJ whole genome shotgun (WGS) entry which is preliminary data.</text>
</comment>
<evidence type="ECO:0000256" key="3">
    <source>
        <dbReference type="SAM" id="Phobius"/>
    </source>
</evidence>
<dbReference type="Proteomes" id="UP001169242">
    <property type="component" value="Unassembled WGS sequence"/>
</dbReference>
<feature type="domain" description="YbbD head" evidence="5">
    <location>
        <begin position="101"/>
        <end position="147"/>
    </location>
</feature>
<feature type="domain" description="Putative zinc-finger" evidence="4">
    <location>
        <begin position="5"/>
        <end position="38"/>
    </location>
</feature>
<reference evidence="6" key="1">
    <citation type="journal article" date="2023" name="Int. J. Syst. Evol. Microbiol.">
        <title>&lt;i&gt;Holtiella tumoricola&lt;/i&gt; gen. nov. sp. nov., isolated from a human clinical sample.</title>
        <authorList>
            <person name="Allen-Vercoe E."/>
            <person name="Daigneault M.C."/>
            <person name="Vancuren S.J."/>
            <person name="Cochrane K."/>
            <person name="O'Neal L.L."/>
            <person name="Sankaranarayanan K."/>
            <person name="Lawson P.A."/>
        </authorList>
    </citation>
    <scope>NUCLEOTIDE SEQUENCE</scope>
    <source>
        <strain evidence="6">CC70A</strain>
    </source>
</reference>
<comment type="similarity">
    <text evidence="1">Belongs to the zinc-associated anti-sigma factor (ZAS) superfamily. Anti-sigma-W factor family.</text>
</comment>
<evidence type="ECO:0000256" key="2">
    <source>
        <dbReference type="ARBA" id="ARBA00024438"/>
    </source>
</evidence>
<dbReference type="InterPro" id="IPR058827">
    <property type="entry name" value="YbbD_head"/>
</dbReference>